<organism evidence="2 3">
    <name type="scientific">Crepidotus variabilis</name>
    <dbReference type="NCBI Taxonomy" id="179855"/>
    <lineage>
        <taxon>Eukaryota</taxon>
        <taxon>Fungi</taxon>
        <taxon>Dikarya</taxon>
        <taxon>Basidiomycota</taxon>
        <taxon>Agaricomycotina</taxon>
        <taxon>Agaricomycetes</taxon>
        <taxon>Agaricomycetidae</taxon>
        <taxon>Agaricales</taxon>
        <taxon>Agaricineae</taxon>
        <taxon>Crepidotaceae</taxon>
        <taxon>Crepidotus</taxon>
    </lineage>
</organism>
<dbReference type="PANTHER" id="PTHR42743">
    <property type="entry name" value="AMINO-ACID AMINOTRANSFERASE"/>
    <property type="match status" value="1"/>
</dbReference>
<dbReference type="GO" id="GO:0046394">
    <property type="term" value="P:carboxylic acid biosynthetic process"/>
    <property type="evidence" value="ECO:0007669"/>
    <property type="project" value="UniProtKB-ARBA"/>
</dbReference>
<comment type="caution">
    <text evidence="2">The sequence shown here is derived from an EMBL/GenBank/DDBJ whole genome shotgun (WGS) entry which is preliminary data.</text>
</comment>
<gene>
    <name evidence="2" type="ORF">CPB83DRAFT_808107</name>
</gene>
<dbReference type="OrthoDB" id="64220at2759"/>
<dbReference type="InterPro" id="IPR001544">
    <property type="entry name" value="Aminotrans_IV"/>
</dbReference>
<evidence type="ECO:0000256" key="1">
    <source>
        <dbReference type="ARBA" id="ARBA00009320"/>
    </source>
</evidence>
<dbReference type="AlphaFoldDB" id="A0A9P6EMR4"/>
<evidence type="ECO:0000313" key="3">
    <source>
        <dbReference type="Proteomes" id="UP000807306"/>
    </source>
</evidence>
<dbReference type="InterPro" id="IPR043132">
    <property type="entry name" value="BCAT-like_C"/>
</dbReference>
<dbReference type="Gene3D" id="3.30.470.10">
    <property type="match status" value="1"/>
</dbReference>
<dbReference type="Proteomes" id="UP000807306">
    <property type="component" value="Unassembled WGS sequence"/>
</dbReference>
<evidence type="ECO:0000313" key="2">
    <source>
        <dbReference type="EMBL" id="KAF9531951.1"/>
    </source>
</evidence>
<keyword evidence="2" id="KW-0808">Transferase</keyword>
<dbReference type="EMBL" id="MU157833">
    <property type="protein sequence ID" value="KAF9531951.1"/>
    <property type="molecule type" value="Genomic_DNA"/>
</dbReference>
<dbReference type="Gene3D" id="3.20.10.10">
    <property type="entry name" value="D-amino Acid Aminotransferase, subunit A, domain 2"/>
    <property type="match status" value="1"/>
</dbReference>
<reference evidence="2" key="1">
    <citation type="submission" date="2020-11" db="EMBL/GenBank/DDBJ databases">
        <authorList>
            <consortium name="DOE Joint Genome Institute"/>
            <person name="Ahrendt S."/>
            <person name="Riley R."/>
            <person name="Andreopoulos W."/>
            <person name="Labutti K."/>
            <person name="Pangilinan J."/>
            <person name="Ruiz-Duenas F.J."/>
            <person name="Barrasa J.M."/>
            <person name="Sanchez-Garcia M."/>
            <person name="Camarero S."/>
            <person name="Miyauchi S."/>
            <person name="Serrano A."/>
            <person name="Linde D."/>
            <person name="Babiker R."/>
            <person name="Drula E."/>
            <person name="Ayuso-Fernandez I."/>
            <person name="Pacheco R."/>
            <person name="Padilla G."/>
            <person name="Ferreira P."/>
            <person name="Barriuso J."/>
            <person name="Kellner H."/>
            <person name="Castanera R."/>
            <person name="Alfaro M."/>
            <person name="Ramirez L."/>
            <person name="Pisabarro A.G."/>
            <person name="Kuo A."/>
            <person name="Tritt A."/>
            <person name="Lipzen A."/>
            <person name="He G."/>
            <person name="Yan M."/>
            <person name="Ng V."/>
            <person name="Cullen D."/>
            <person name="Martin F."/>
            <person name="Rosso M.-N."/>
            <person name="Henrissat B."/>
            <person name="Hibbett D."/>
            <person name="Martinez A.T."/>
            <person name="Grigoriev I.V."/>
        </authorList>
    </citation>
    <scope>NUCLEOTIDE SEQUENCE</scope>
    <source>
        <strain evidence="2">CBS 506.95</strain>
    </source>
</reference>
<dbReference type="InterPro" id="IPR043131">
    <property type="entry name" value="BCAT-like_N"/>
</dbReference>
<comment type="similarity">
    <text evidence="1">Belongs to the class-IV pyridoxal-phosphate-dependent aminotransferase family.</text>
</comment>
<dbReference type="GO" id="GO:0008483">
    <property type="term" value="F:transaminase activity"/>
    <property type="evidence" value="ECO:0007669"/>
    <property type="project" value="UniProtKB-KW"/>
</dbReference>
<dbReference type="Pfam" id="PF01063">
    <property type="entry name" value="Aminotran_4"/>
    <property type="match status" value="1"/>
</dbReference>
<name>A0A9P6EMR4_9AGAR</name>
<keyword evidence="2" id="KW-0032">Aminotransferase</keyword>
<dbReference type="PANTHER" id="PTHR42743:SF11">
    <property type="entry name" value="AMINODEOXYCHORISMATE LYASE"/>
    <property type="match status" value="1"/>
</dbReference>
<protein>
    <submittedName>
        <fullName evidence="2">Aminotransferase</fullName>
    </submittedName>
</protein>
<dbReference type="InterPro" id="IPR036038">
    <property type="entry name" value="Aminotransferase-like"/>
</dbReference>
<proteinExistence type="inferred from homology"/>
<keyword evidence="3" id="KW-1185">Reference proteome</keyword>
<dbReference type="SUPFAM" id="SSF56752">
    <property type="entry name" value="D-aminoacid aminotransferase-like PLP-dependent enzymes"/>
    <property type="match status" value="1"/>
</dbReference>
<dbReference type="InterPro" id="IPR050571">
    <property type="entry name" value="Class-IV_PLP-Dep_Aminotrnsfr"/>
</dbReference>
<sequence length="260" mass="29446">MSSSGYQLLTSTRFDPALKQWPWNNLHGKPCPVFLIEYHRDRLKSASEIHQWPLAHAAIDQVDLAQMCLRQIDIYGGSKDSPHRLRITVTNDGEITIVASPLPSCFDEDPMLPLVTARNSKYFPHTRPVQILIDTQATETSLFTRTKTTFRSTYDNAKGRNENALKDISHDAVSDVLLFNTENQIMETTIYNVAFYRNSRWITPSTSSGCLPGVLRRWLLEKGKIFQDEGRTLTRVSIKVGEYVLLFNGVQGCRVGVIKG</sequence>
<accession>A0A9P6EMR4</accession>